<dbReference type="HOGENOM" id="CLU_1158074_0_0_1"/>
<reference evidence="1" key="2">
    <citation type="submission" date="2018-08" db="UniProtKB">
        <authorList>
            <consortium name="EnsemblPlants"/>
        </authorList>
    </citation>
    <scope>IDENTIFICATION</scope>
    <source>
        <strain evidence="1">Yugu1</strain>
    </source>
</reference>
<sequence>MQWAARSSSYCLSASMPSTTFSRTSISRSTSAVWSSIRRTLYCPSSIFPAIVSGQLIFLRPGAGGGGACMDDPNKSLGKPEPAIDDSRNCSRAVGITASPSRLLAATLGSKGKGIFRLSSCVRSRWRRRIRKAGRRGGAPSSLPAAHEASLARKYSAMRISGREAEDKEMESILARFASLRDREERLAAIAADLLEMEAQRREAGVAPRDAEVAAFVILRESADATLEGLPTLLRTDRVI</sequence>
<keyword evidence="2" id="KW-1185">Reference proteome</keyword>
<evidence type="ECO:0000313" key="1">
    <source>
        <dbReference type="EnsemblPlants" id="KQK98738"/>
    </source>
</evidence>
<proteinExistence type="predicted"/>
<evidence type="ECO:0000313" key="2">
    <source>
        <dbReference type="Proteomes" id="UP000004995"/>
    </source>
</evidence>
<dbReference type="EnsemblPlants" id="KQK98738">
    <property type="protein sequence ID" value="KQK98738"/>
    <property type="gene ID" value="SETIT_010948mg"/>
</dbReference>
<name>K3Y9Q6_SETIT</name>
<organism evidence="1 2">
    <name type="scientific">Setaria italica</name>
    <name type="common">Foxtail millet</name>
    <name type="synonym">Panicum italicum</name>
    <dbReference type="NCBI Taxonomy" id="4555"/>
    <lineage>
        <taxon>Eukaryota</taxon>
        <taxon>Viridiplantae</taxon>
        <taxon>Streptophyta</taxon>
        <taxon>Embryophyta</taxon>
        <taxon>Tracheophyta</taxon>
        <taxon>Spermatophyta</taxon>
        <taxon>Magnoliopsida</taxon>
        <taxon>Liliopsida</taxon>
        <taxon>Poales</taxon>
        <taxon>Poaceae</taxon>
        <taxon>PACMAD clade</taxon>
        <taxon>Panicoideae</taxon>
        <taxon>Panicodae</taxon>
        <taxon>Paniceae</taxon>
        <taxon>Cenchrinae</taxon>
        <taxon>Setaria</taxon>
    </lineage>
</organism>
<dbReference type="Gramene" id="KQK98738">
    <property type="protein sequence ID" value="KQK98738"/>
    <property type="gene ID" value="SETIT_010948mg"/>
</dbReference>
<protein>
    <submittedName>
        <fullName evidence="1">Uncharacterized protein</fullName>
    </submittedName>
</protein>
<dbReference type="Proteomes" id="UP000004995">
    <property type="component" value="Unassembled WGS sequence"/>
</dbReference>
<dbReference type="AlphaFoldDB" id="K3Y9Q6"/>
<reference evidence="2" key="1">
    <citation type="journal article" date="2012" name="Nat. Biotechnol.">
        <title>Reference genome sequence of the model plant Setaria.</title>
        <authorList>
            <person name="Bennetzen J.L."/>
            <person name="Schmutz J."/>
            <person name="Wang H."/>
            <person name="Percifield R."/>
            <person name="Hawkins J."/>
            <person name="Pontaroli A.C."/>
            <person name="Estep M."/>
            <person name="Feng L."/>
            <person name="Vaughn J.N."/>
            <person name="Grimwood J."/>
            <person name="Jenkins J."/>
            <person name="Barry K."/>
            <person name="Lindquist E."/>
            <person name="Hellsten U."/>
            <person name="Deshpande S."/>
            <person name="Wang X."/>
            <person name="Wu X."/>
            <person name="Mitros T."/>
            <person name="Triplett J."/>
            <person name="Yang X."/>
            <person name="Ye C.Y."/>
            <person name="Mauro-Herrera M."/>
            <person name="Wang L."/>
            <person name="Li P."/>
            <person name="Sharma M."/>
            <person name="Sharma R."/>
            <person name="Ronald P.C."/>
            <person name="Panaud O."/>
            <person name="Kellogg E.A."/>
            <person name="Brutnell T.P."/>
            <person name="Doust A.N."/>
            <person name="Tuskan G.A."/>
            <person name="Rokhsar D."/>
            <person name="Devos K.M."/>
        </authorList>
    </citation>
    <scope>NUCLEOTIDE SEQUENCE [LARGE SCALE GENOMIC DNA]</scope>
    <source>
        <strain evidence="2">cv. Yugu1</strain>
    </source>
</reference>
<dbReference type="InParanoid" id="K3Y9Q6"/>
<dbReference type="EMBL" id="AGNK02004498">
    <property type="status" value="NOT_ANNOTATED_CDS"/>
    <property type="molecule type" value="Genomic_DNA"/>
</dbReference>
<accession>K3Y9Q6</accession>